<evidence type="ECO:0000259" key="5">
    <source>
        <dbReference type="SMART" id="SM01086"/>
    </source>
</evidence>
<dbReference type="Pfam" id="PF17871">
    <property type="entry name" value="AAA_lid_9"/>
    <property type="match status" value="1"/>
</dbReference>
<dbReference type="Gene3D" id="1.10.8.60">
    <property type="match status" value="2"/>
</dbReference>
<keyword evidence="2" id="KW-0067">ATP-binding</keyword>
<dbReference type="GO" id="GO:0005524">
    <property type="term" value="F:ATP binding"/>
    <property type="evidence" value="ECO:0007669"/>
    <property type="project" value="UniProtKB-KW"/>
</dbReference>
<dbReference type="PANTHER" id="PTHR11638">
    <property type="entry name" value="ATP-DEPENDENT CLP PROTEASE"/>
    <property type="match status" value="1"/>
</dbReference>
<dbReference type="InterPro" id="IPR001270">
    <property type="entry name" value="ClpA/B"/>
</dbReference>
<organism evidence="6 7">
    <name type="scientific">candidate division WWE3 bacterium RBG_16_37_10</name>
    <dbReference type="NCBI Taxonomy" id="1802610"/>
    <lineage>
        <taxon>Bacteria</taxon>
        <taxon>Katanobacteria</taxon>
    </lineage>
</organism>
<dbReference type="Gene3D" id="3.40.50.300">
    <property type="entry name" value="P-loop containing nucleotide triphosphate hydrolases"/>
    <property type="match status" value="2"/>
</dbReference>
<evidence type="ECO:0000259" key="4">
    <source>
        <dbReference type="SMART" id="SM00382"/>
    </source>
</evidence>
<dbReference type="InterPro" id="IPR019489">
    <property type="entry name" value="Clp_ATPase_C"/>
</dbReference>
<evidence type="ECO:0000313" key="7">
    <source>
        <dbReference type="Proteomes" id="UP000177371"/>
    </source>
</evidence>
<dbReference type="GO" id="GO:0005737">
    <property type="term" value="C:cytoplasm"/>
    <property type="evidence" value="ECO:0007669"/>
    <property type="project" value="TreeGrafter"/>
</dbReference>
<dbReference type="SMART" id="SM01086">
    <property type="entry name" value="ClpB_D2-small"/>
    <property type="match status" value="1"/>
</dbReference>
<dbReference type="GO" id="GO:0016887">
    <property type="term" value="F:ATP hydrolysis activity"/>
    <property type="evidence" value="ECO:0007669"/>
    <property type="project" value="InterPro"/>
</dbReference>
<dbReference type="Pfam" id="PF10431">
    <property type="entry name" value="ClpB_D2-small"/>
    <property type="match status" value="1"/>
</dbReference>
<dbReference type="EMBL" id="MEUT01000021">
    <property type="protein sequence ID" value="OGC51418.1"/>
    <property type="molecule type" value="Genomic_DNA"/>
</dbReference>
<dbReference type="CDD" id="cd19499">
    <property type="entry name" value="RecA-like_ClpB_Hsp104-like"/>
    <property type="match status" value="1"/>
</dbReference>
<keyword evidence="1" id="KW-0547">Nucleotide-binding</keyword>
<accession>A0A1F4V2L1</accession>
<evidence type="ECO:0000256" key="3">
    <source>
        <dbReference type="ARBA" id="ARBA00023186"/>
    </source>
</evidence>
<dbReference type="InterPro" id="IPR027417">
    <property type="entry name" value="P-loop_NTPase"/>
</dbReference>
<evidence type="ECO:0008006" key="8">
    <source>
        <dbReference type="Google" id="ProtNLM"/>
    </source>
</evidence>
<feature type="domain" description="Clp ATPase C-terminal" evidence="5">
    <location>
        <begin position="675"/>
        <end position="763"/>
    </location>
</feature>
<name>A0A1F4V2L1_UNCKA</name>
<dbReference type="InterPro" id="IPR050130">
    <property type="entry name" value="ClpA_ClpB"/>
</dbReference>
<protein>
    <recommendedName>
        <fullName evidence="8">Clp R domain-containing protein</fullName>
    </recommendedName>
</protein>
<dbReference type="Pfam" id="PF07724">
    <property type="entry name" value="AAA_2"/>
    <property type="match status" value="1"/>
</dbReference>
<dbReference type="Gene3D" id="4.10.860.10">
    <property type="entry name" value="UVR domain"/>
    <property type="match status" value="1"/>
</dbReference>
<dbReference type="AlphaFoldDB" id="A0A1F4V2L1"/>
<feature type="domain" description="AAA+ ATPase" evidence="4">
    <location>
        <begin position="496"/>
        <end position="676"/>
    </location>
</feature>
<dbReference type="InterPro" id="IPR041546">
    <property type="entry name" value="ClpA/ClpB_AAA_lid"/>
</dbReference>
<gene>
    <name evidence="6" type="ORF">A2W32_01165</name>
</gene>
<dbReference type="PANTHER" id="PTHR11638:SF175">
    <property type="entry name" value="ATP-DEPENDENT CLP PROTEASE, ATP-BINDING SUBUNIT CLPC"/>
    <property type="match status" value="1"/>
</dbReference>
<dbReference type="Proteomes" id="UP000177371">
    <property type="component" value="Unassembled WGS sequence"/>
</dbReference>
<dbReference type="SMART" id="SM00382">
    <property type="entry name" value="AAA"/>
    <property type="match status" value="2"/>
</dbReference>
<dbReference type="PRINTS" id="PR00300">
    <property type="entry name" value="CLPPROTEASEA"/>
</dbReference>
<proteinExistence type="predicted"/>
<sequence>MVMDRFTQRAKDVLLNLPSDKKVAANVLLDAILKVSGMGAALIKIYPGLSMNKNVKLDISRLVKEAFYQSVKLESTYVGTEHILLAMLKILSSSDTERVKQELIKMNIFPNTVKSIEKGKKTPLLDSFSEDLNQKVFKDFERPILFRDEYNTLVSVLLQKNNTNALLVGDNGVGKSSVIELLARNINTMDVPPLLSGYHVLEFDLMAFMTNIINKGGVDNSLNSLADELRYLGRTILSISNFQNMFFATNAGFTVPVFYSMFKSAIETTGTKLIATMTPSLYEKITADNEHVLENFSVIEVDEPDEAYTLKLLLLNAKYLGMFHSVDIPDEVVKYVYKKARQELKDLKFPQKGLDLLDQACARLVMKKTKFPERYKKLVDKTFFLAQRLDKSIASGDFDSAVKSRNLIKRNEDKLLKEEKEIFTPHKLKLGLQEVDDALLDMGIAKKPGPEDIDLSNLTDLAEKIKRKIIGQDHAVDTVVKSLVRSRLGLRSKKRPLGNFLFLGPTGVGKTELAKVLAEVFFPSKETSKPGSLIRLDMSDFAEKHNVARLVGAPPGYVGYGEGGELTQKIEINPQSVVLFDEIEKAHPDVLNILLQIMEEGELSDARGNVFDFSRAVVILTSNLGTDLIQSAGIGFEEKIWTDDKVEDRLKGNLKKILKPELLNRFDEIIVFKKLNQKDQMNILNLLISEVSRTLKLQNVLLTVNLPTKQYLLKRGYSDEYGARSLRRTIEKELLDKVAERLLNDRNRPLTLKTHLESSNLTLV</sequence>
<dbReference type="SUPFAM" id="SSF52540">
    <property type="entry name" value="P-loop containing nucleoside triphosphate hydrolases"/>
    <property type="match status" value="2"/>
</dbReference>
<reference evidence="6 7" key="1">
    <citation type="journal article" date="2016" name="Nat. Commun.">
        <title>Thousands of microbial genomes shed light on interconnected biogeochemical processes in an aquifer system.</title>
        <authorList>
            <person name="Anantharaman K."/>
            <person name="Brown C.T."/>
            <person name="Hug L.A."/>
            <person name="Sharon I."/>
            <person name="Castelle C.J."/>
            <person name="Probst A.J."/>
            <person name="Thomas B.C."/>
            <person name="Singh A."/>
            <person name="Wilkins M.J."/>
            <person name="Karaoz U."/>
            <person name="Brodie E.L."/>
            <person name="Williams K.H."/>
            <person name="Hubbard S.S."/>
            <person name="Banfield J.F."/>
        </authorList>
    </citation>
    <scope>NUCLEOTIDE SEQUENCE [LARGE SCALE GENOMIC DNA]</scope>
</reference>
<evidence type="ECO:0000256" key="2">
    <source>
        <dbReference type="ARBA" id="ARBA00022840"/>
    </source>
</evidence>
<keyword evidence="3" id="KW-0143">Chaperone</keyword>
<dbReference type="InterPro" id="IPR003593">
    <property type="entry name" value="AAA+_ATPase"/>
</dbReference>
<comment type="caution">
    <text evidence="6">The sequence shown here is derived from an EMBL/GenBank/DDBJ whole genome shotgun (WGS) entry which is preliminary data.</text>
</comment>
<dbReference type="STRING" id="1802610.A2W32_01165"/>
<dbReference type="FunFam" id="3.40.50.300:FF:000025">
    <property type="entry name" value="ATP-dependent Clp protease subunit"/>
    <property type="match status" value="1"/>
</dbReference>
<evidence type="ECO:0000313" key="6">
    <source>
        <dbReference type="EMBL" id="OGC51418.1"/>
    </source>
</evidence>
<dbReference type="GO" id="GO:0034605">
    <property type="term" value="P:cellular response to heat"/>
    <property type="evidence" value="ECO:0007669"/>
    <property type="project" value="TreeGrafter"/>
</dbReference>
<dbReference type="InterPro" id="IPR003959">
    <property type="entry name" value="ATPase_AAA_core"/>
</dbReference>
<feature type="domain" description="AAA+ ATPase" evidence="4">
    <location>
        <begin position="161"/>
        <end position="494"/>
    </location>
</feature>
<evidence type="ECO:0000256" key="1">
    <source>
        <dbReference type="ARBA" id="ARBA00022741"/>
    </source>
</evidence>